<sequence>MTIDLINAVTAVTRCRRLVIGLSFVAPTPWTTRADITGPPPVDTDSQSQTYSDAAPEDLLADVPPAKASGETTSHAQTPGTTFHARTEGMPSGTSRARKIGVSAGTTAHTHTTGVSASATSHAWTVGLPLGLAVDGWMAGAS</sequence>
<accession>A0ABT1DEI2</accession>
<keyword evidence="3" id="KW-1185">Reference proteome</keyword>
<comment type="caution">
    <text evidence="2">The sequence shown here is derived from an EMBL/GenBank/DDBJ whole genome shotgun (WGS) entry which is preliminary data.</text>
</comment>
<name>A0ABT1DEI2_9ACTN</name>
<evidence type="ECO:0000313" key="3">
    <source>
        <dbReference type="Proteomes" id="UP001523369"/>
    </source>
</evidence>
<evidence type="ECO:0000313" key="2">
    <source>
        <dbReference type="EMBL" id="MCO8269205.1"/>
    </source>
</evidence>
<protein>
    <submittedName>
        <fullName evidence="2">Uncharacterized protein</fullName>
    </submittedName>
</protein>
<feature type="compositionally biased region" description="Polar residues" evidence="1">
    <location>
        <begin position="70"/>
        <end position="81"/>
    </location>
</feature>
<feature type="region of interest" description="Disordered" evidence="1">
    <location>
        <begin position="30"/>
        <end position="98"/>
    </location>
</feature>
<gene>
    <name evidence="2" type="ORF">M1L60_01215</name>
</gene>
<evidence type="ECO:0000256" key="1">
    <source>
        <dbReference type="SAM" id="MobiDB-lite"/>
    </source>
</evidence>
<dbReference type="Proteomes" id="UP001523369">
    <property type="component" value="Unassembled WGS sequence"/>
</dbReference>
<proteinExistence type="predicted"/>
<organism evidence="2 3">
    <name type="scientific">Paractinoplanes aksuensis</name>
    <dbReference type="NCBI Taxonomy" id="2939490"/>
    <lineage>
        <taxon>Bacteria</taxon>
        <taxon>Bacillati</taxon>
        <taxon>Actinomycetota</taxon>
        <taxon>Actinomycetes</taxon>
        <taxon>Micromonosporales</taxon>
        <taxon>Micromonosporaceae</taxon>
        <taxon>Paractinoplanes</taxon>
    </lineage>
</organism>
<dbReference type="EMBL" id="JAMYJR010000001">
    <property type="protein sequence ID" value="MCO8269205.1"/>
    <property type="molecule type" value="Genomic_DNA"/>
</dbReference>
<dbReference type="RefSeq" id="WP_253235345.1">
    <property type="nucleotide sequence ID" value="NZ_JAMYJR010000001.1"/>
</dbReference>
<reference evidence="2 3" key="1">
    <citation type="submission" date="2022-06" db="EMBL/GenBank/DDBJ databases">
        <title>New Species of the Genus Actinoplanes, ActinopZanes ferrugineus.</title>
        <authorList>
            <person name="Ding P."/>
        </authorList>
    </citation>
    <scope>NUCLEOTIDE SEQUENCE [LARGE SCALE GENOMIC DNA]</scope>
    <source>
        <strain evidence="2 3">TRM88003</strain>
    </source>
</reference>